<dbReference type="EMBL" id="GBRH01275065">
    <property type="protein sequence ID" value="JAD22830.1"/>
    <property type="molecule type" value="Transcribed_RNA"/>
</dbReference>
<reference evidence="1" key="2">
    <citation type="journal article" date="2015" name="Data Brief">
        <title>Shoot transcriptome of the giant reed, Arundo donax.</title>
        <authorList>
            <person name="Barrero R.A."/>
            <person name="Guerrero F.D."/>
            <person name="Moolhuijzen P."/>
            <person name="Goolsby J.A."/>
            <person name="Tidwell J."/>
            <person name="Bellgard S.E."/>
            <person name="Bellgard M.I."/>
        </authorList>
    </citation>
    <scope>NUCLEOTIDE SEQUENCE</scope>
    <source>
        <tissue evidence="1">Shoot tissue taken approximately 20 cm above the soil surface</tissue>
    </source>
</reference>
<proteinExistence type="predicted"/>
<evidence type="ECO:0000313" key="1">
    <source>
        <dbReference type="EMBL" id="JAD22830.1"/>
    </source>
</evidence>
<reference evidence="1" key="1">
    <citation type="submission" date="2014-09" db="EMBL/GenBank/DDBJ databases">
        <authorList>
            <person name="Magalhaes I.L.F."/>
            <person name="Oliveira U."/>
            <person name="Santos F.R."/>
            <person name="Vidigal T.H.D.A."/>
            <person name="Brescovit A.D."/>
            <person name="Santos A.J."/>
        </authorList>
    </citation>
    <scope>NUCLEOTIDE SEQUENCE</scope>
    <source>
        <tissue evidence="1">Shoot tissue taken approximately 20 cm above the soil surface</tissue>
    </source>
</reference>
<dbReference type="AlphaFoldDB" id="A0A0A8YBK6"/>
<organism evidence="1">
    <name type="scientific">Arundo donax</name>
    <name type="common">Giant reed</name>
    <name type="synonym">Donax arundinaceus</name>
    <dbReference type="NCBI Taxonomy" id="35708"/>
    <lineage>
        <taxon>Eukaryota</taxon>
        <taxon>Viridiplantae</taxon>
        <taxon>Streptophyta</taxon>
        <taxon>Embryophyta</taxon>
        <taxon>Tracheophyta</taxon>
        <taxon>Spermatophyta</taxon>
        <taxon>Magnoliopsida</taxon>
        <taxon>Liliopsida</taxon>
        <taxon>Poales</taxon>
        <taxon>Poaceae</taxon>
        <taxon>PACMAD clade</taxon>
        <taxon>Arundinoideae</taxon>
        <taxon>Arundineae</taxon>
        <taxon>Arundo</taxon>
    </lineage>
</organism>
<protein>
    <submittedName>
        <fullName evidence="1">Tho2 protein, putative</fullName>
    </submittedName>
</protein>
<name>A0A0A8YBK6_ARUDO</name>
<accession>A0A0A8YBK6</accession>
<sequence length="86" mass="9864">MQRCRNSMLIFSASGLELNQVSFSRASLWTTDATWCWCFCDSLFNLSSKSWILSLSFLRREIAMLELSELSSNCLRFSCSFLISVS</sequence>